<dbReference type="InterPro" id="IPR050222">
    <property type="entry name" value="MATE_MdtK"/>
</dbReference>
<evidence type="ECO:0000256" key="7">
    <source>
        <dbReference type="ARBA" id="ARBA00023065"/>
    </source>
</evidence>
<evidence type="ECO:0000256" key="10">
    <source>
        <dbReference type="SAM" id="Phobius"/>
    </source>
</evidence>
<feature type="transmembrane region" description="Helical" evidence="10">
    <location>
        <begin position="223"/>
        <end position="244"/>
    </location>
</feature>
<dbReference type="PIRSF" id="PIRSF006603">
    <property type="entry name" value="DinF"/>
    <property type="match status" value="1"/>
</dbReference>
<feature type="transmembrane region" description="Helical" evidence="10">
    <location>
        <begin position="37"/>
        <end position="58"/>
    </location>
</feature>
<gene>
    <name evidence="11" type="ORF">ACFS6H_06705</name>
</gene>
<keyword evidence="8 10" id="KW-0472">Membrane</keyword>
<feature type="transmembrane region" description="Helical" evidence="10">
    <location>
        <begin position="159"/>
        <end position="180"/>
    </location>
</feature>
<feature type="transmembrane region" description="Helical" evidence="10">
    <location>
        <begin position="433"/>
        <end position="453"/>
    </location>
</feature>
<dbReference type="RefSeq" id="WP_386096521.1">
    <property type="nucleotide sequence ID" value="NZ_JBHUOZ010000001.1"/>
</dbReference>
<feature type="transmembrane region" description="Helical" evidence="10">
    <location>
        <begin position="192"/>
        <end position="211"/>
    </location>
</feature>
<keyword evidence="12" id="KW-1185">Reference proteome</keyword>
<name>A0ABW6A4H1_9BACT</name>
<dbReference type="EMBL" id="JBHUOZ010000001">
    <property type="protein sequence ID" value="MFD2919385.1"/>
    <property type="molecule type" value="Genomic_DNA"/>
</dbReference>
<evidence type="ECO:0000256" key="5">
    <source>
        <dbReference type="ARBA" id="ARBA00022692"/>
    </source>
</evidence>
<feature type="transmembrane region" description="Helical" evidence="10">
    <location>
        <begin position="459"/>
        <end position="479"/>
    </location>
</feature>
<accession>A0ABW6A4H1</accession>
<dbReference type="InterPro" id="IPR002528">
    <property type="entry name" value="MATE_fam"/>
</dbReference>
<dbReference type="PANTHER" id="PTHR43298">
    <property type="entry name" value="MULTIDRUG RESISTANCE PROTEIN NORM-RELATED"/>
    <property type="match status" value="1"/>
</dbReference>
<feature type="transmembrane region" description="Helical" evidence="10">
    <location>
        <begin position="120"/>
        <end position="139"/>
    </location>
</feature>
<feature type="transmembrane region" description="Helical" evidence="10">
    <location>
        <begin position="364"/>
        <end position="383"/>
    </location>
</feature>
<evidence type="ECO:0000256" key="2">
    <source>
        <dbReference type="ARBA" id="ARBA00022448"/>
    </source>
</evidence>
<dbReference type="Proteomes" id="UP001597511">
    <property type="component" value="Unassembled WGS sequence"/>
</dbReference>
<feature type="transmembrane region" description="Helical" evidence="10">
    <location>
        <begin position="265"/>
        <end position="286"/>
    </location>
</feature>
<evidence type="ECO:0000256" key="8">
    <source>
        <dbReference type="ARBA" id="ARBA00023136"/>
    </source>
</evidence>
<evidence type="ECO:0000256" key="4">
    <source>
        <dbReference type="ARBA" id="ARBA00022475"/>
    </source>
</evidence>
<keyword evidence="4" id="KW-1003">Cell membrane</keyword>
<feature type="transmembrane region" description="Helical" evidence="10">
    <location>
        <begin position="323"/>
        <end position="343"/>
    </location>
</feature>
<keyword evidence="5 10" id="KW-0812">Transmembrane</keyword>
<comment type="caution">
    <text evidence="11">The sequence shown here is derived from an EMBL/GenBank/DDBJ whole genome shotgun (WGS) entry which is preliminary data.</text>
</comment>
<feature type="transmembrane region" description="Helical" evidence="10">
    <location>
        <begin position="78"/>
        <end position="99"/>
    </location>
</feature>
<protein>
    <recommendedName>
        <fullName evidence="9">Multidrug-efflux transporter</fullName>
    </recommendedName>
</protein>
<evidence type="ECO:0000313" key="12">
    <source>
        <dbReference type="Proteomes" id="UP001597511"/>
    </source>
</evidence>
<comment type="subcellular location">
    <subcellularLocation>
        <location evidence="1">Cell membrane</location>
        <topology evidence="1">Multi-pass membrane protein</topology>
    </subcellularLocation>
</comment>
<keyword evidence="3" id="KW-0050">Antiport</keyword>
<organism evidence="11 12">
    <name type="scientific">Terrimonas rubra</name>
    <dbReference type="NCBI Taxonomy" id="1035890"/>
    <lineage>
        <taxon>Bacteria</taxon>
        <taxon>Pseudomonadati</taxon>
        <taxon>Bacteroidota</taxon>
        <taxon>Chitinophagia</taxon>
        <taxon>Chitinophagales</taxon>
        <taxon>Chitinophagaceae</taxon>
        <taxon>Terrimonas</taxon>
    </lineage>
</organism>
<evidence type="ECO:0000256" key="9">
    <source>
        <dbReference type="ARBA" id="ARBA00031636"/>
    </source>
</evidence>
<evidence type="ECO:0000256" key="1">
    <source>
        <dbReference type="ARBA" id="ARBA00004651"/>
    </source>
</evidence>
<keyword evidence="6 10" id="KW-1133">Transmembrane helix</keyword>
<feature type="transmembrane region" description="Helical" evidence="10">
    <location>
        <begin position="403"/>
        <end position="421"/>
    </location>
</feature>
<evidence type="ECO:0000313" key="11">
    <source>
        <dbReference type="EMBL" id="MFD2919385.1"/>
    </source>
</evidence>
<keyword evidence="2" id="KW-0813">Transport</keyword>
<evidence type="ECO:0000256" key="3">
    <source>
        <dbReference type="ARBA" id="ARBA00022449"/>
    </source>
</evidence>
<dbReference type="CDD" id="cd13139">
    <property type="entry name" value="MATE_like_14"/>
    <property type="match status" value="1"/>
</dbReference>
<sequence length="489" mass="52756">MLAEKPATNKVSRLVSVIIKALKGEEMDYTQGNLRKAVILLAIPMTLEMVMESIFALVDTYFVGHLPNASQALQIVGLTESVITIIYSIAMGMSMAATAMVARRIGEKDNEGATKTAAQILLLASSITILLSAMGMIYAKDILLAMGASEANATAGKQFVQIMMGSGIIIMLLFLINGIFRGAGNAAMAMKSLMLANICNIILCPILINGLGPIPALGLNGAAWATTIGRGIGVCYQLYHMFGGKHNIRIRPHHWKIHLPIIRSLVKLSAPATLQFIIASCSWLVLARLVATTSTAGQVMIEHGGELITTDAGSAGYQTALRLMMFFILPAWGLSNAAATLVGQNLGAKQIDRAQQSVMITMKYNVIFMAIVTVLFFVGGNWYVSLFTEDAGVRAYATEAVHIVSVGYVFYGIGMVLLNSFNGAGDTWTPTIVNFFGFWIFQIPFAYFMAVTMKLGPTGVFIAIPVAETLITIASFILFRRGKWKTVKV</sequence>
<evidence type="ECO:0000256" key="6">
    <source>
        <dbReference type="ARBA" id="ARBA00022989"/>
    </source>
</evidence>
<dbReference type="InterPro" id="IPR048279">
    <property type="entry name" value="MdtK-like"/>
</dbReference>
<proteinExistence type="predicted"/>
<keyword evidence="7" id="KW-0406">Ion transport</keyword>
<dbReference type="NCBIfam" id="TIGR00797">
    <property type="entry name" value="matE"/>
    <property type="match status" value="1"/>
</dbReference>
<reference evidence="12" key="1">
    <citation type="journal article" date="2019" name="Int. J. Syst. Evol. Microbiol.">
        <title>The Global Catalogue of Microorganisms (GCM) 10K type strain sequencing project: providing services to taxonomists for standard genome sequencing and annotation.</title>
        <authorList>
            <consortium name="The Broad Institute Genomics Platform"/>
            <consortium name="The Broad Institute Genome Sequencing Center for Infectious Disease"/>
            <person name="Wu L."/>
            <person name="Ma J."/>
        </authorList>
    </citation>
    <scope>NUCLEOTIDE SEQUENCE [LARGE SCALE GENOMIC DNA]</scope>
    <source>
        <strain evidence="12">KCTC 23299</strain>
    </source>
</reference>
<dbReference type="PANTHER" id="PTHR43298:SF2">
    <property type="entry name" value="FMN_FAD EXPORTER YEEO-RELATED"/>
    <property type="match status" value="1"/>
</dbReference>
<dbReference type="Pfam" id="PF01554">
    <property type="entry name" value="MatE"/>
    <property type="match status" value="2"/>
</dbReference>